<feature type="compositionally biased region" description="Polar residues" evidence="1">
    <location>
        <begin position="82"/>
        <end position="94"/>
    </location>
</feature>
<keyword evidence="3" id="KW-1185">Reference proteome</keyword>
<feature type="region of interest" description="Disordered" evidence="1">
    <location>
        <begin position="50"/>
        <end position="94"/>
    </location>
</feature>
<dbReference type="HOGENOM" id="CLU_2470065_0_0_1"/>
<protein>
    <submittedName>
        <fullName evidence="2">Uncharacterized protein</fullName>
    </submittedName>
</protein>
<dbReference type="Proteomes" id="UP000054321">
    <property type="component" value="Unassembled WGS sequence"/>
</dbReference>
<evidence type="ECO:0000313" key="3">
    <source>
        <dbReference type="Proteomes" id="UP000054321"/>
    </source>
</evidence>
<evidence type="ECO:0000256" key="1">
    <source>
        <dbReference type="SAM" id="MobiDB-lite"/>
    </source>
</evidence>
<dbReference type="AlphaFoldDB" id="A0A0C3H4G2"/>
<gene>
    <name evidence="2" type="ORF">OIDMADRAFT_20040</name>
</gene>
<feature type="compositionally biased region" description="Gly residues" evidence="1">
    <location>
        <begin position="68"/>
        <end position="77"/>
    </location>
</feature>
<accession>A0A0C3H4G2</accession>
<reference evidence="3" key="2">
    <citation type="submission" date="2015-01" db="EMBL/GenBank/DDBJ databases">
        <title>Evolutionary Origins and Diversification of the Mycorrhizal Mutualists.</title>
        <authorList>
            <consortium name="DOE Joint Genome Institute"/>
            <consortium name="Mycorrhizal Genomics Consortium"/>
            <person name="Kohler A."/>
            <person name="Kuo A."/>
            <person name="Nagy L.G."/>
            <person name="Floudas D."/>
            <person name="Copeland A."/>
            <person name="Barry K.W."/>
            <person name="Cichocki N."/>
            <person name="Veneault-Fourrey C."/>
            <person name="LaButti K."/>
            <person name="Lindquist E.A."/>
            <person name="Lipzen A."/>
            <person name="Lundell T."/>
            <person name="Morin E."/>
            <person name="Murat C."/>
            <person name="Riley R."/>
            <person name="Ohm R."/>
            <person name="Sun H."/>
            <person name="Tunlid A."/>
            <person name="Henrissat B."/>
            <person name="Grigoriev I.V."/>
            <person name="Hibbett D.S."/>
            <person name="Martin F."/>
        </authorList>
    </citation>
    <scope>NUCLEOTIDE SEQUENCE [LARGE SCALE GENOMIC DNA]</scope>
    <source>
        <strain evidence="3">Zn</strain>
    </source>
</reference>
<dbReference type="EMBL" id="KN832880">
    <property type="protein sequence ID" value="KIM98229.1"/>
    <property type="molecule type" value="Genomic_DNA"/>
</dbReference>
<organism evidence="2 3">
    <name type="scientific">Oidiodendron maius (strain Zn)</name>
    <dbReference type="NCBI Taxonomy" id="913774"/>
    <lineage>
        <taxon>Eukaryota</taxon>
        <taxon>Fungi</taxon>
        <taxon>Dikarya</taxon>
        <taxon>Ascomycota</taxon>
        <taxon>Pezizomycotina</taxon>
        <taxon>Leotiomycetes</taxon>
        <taxon>Leotiomycetes incertae sedis</taxon>
        <taxon>Myxotrichaceae</taxon>
        <taxon>Oidiodendron</taxon>
    </lineage>
</organism>
<name>A0A0C3H4G2_OIDMZ</name>
<sequence>MSRTAEEPQRVDASRAAAEWKADPGLDSIIHGNNEPGSMVDRSFKAAPAPAAINSGNDHIARGEGTRGVKGWTGDGKGPLNPESSMPKTKSTLI</sequence>
<evidence type="ECO:0000313" key="2">
    <source>
        <dbReference type="EMBL" id="KIM98229.1"/>
    </source>
</evidence>
<dbReference type="OrthoDB" id="3439627at2759"/>
<proteinExistence type="predicted"/>
<reference evidence="2 3" key="1">
    <citation type="submission" date="2014-04" db="EMBL/GenBank/DDBJ databases">
        <authorList>
            <consortium name="DOE Joint Genome Institute"/>
            <person name="Kuo A."/>
            <person name="Martino E."/>
            <person name="Perotto S."/>
            <person name="Kohler A."/>
            <person name="Nagy L.G."/>
            <person name="Floudas D."/>
            <person name="Copeland A."/>
            <person name="Barry K.W."/>
            <person name="Cichocki N."/>
            <person name="Veneault-Fourrey C."/>
            <person name="LaButti K."/>
            <person name="Lindquist E.A."/>
            <person name="Lipzen A."/>
            <person name="Lundell T."/>
            <person name="Morin E."/>
            <person name="Murat C."/>
            <person name="Sun H."/>
            <person name="Tunlid A."/>
            <person name="Henrissat B."/>
            <person name="Grigoriev I.V."/>
            <person name="Hibbett D.S."/>
            <person name="Martin F."/>
            <person name="Nordberg H.P."/>
            <person name="Cantor M.N."/>
            <person name="Hua S.X."/>
        </authorList>
    </citation>
    <scope>NUCLEOTIDE SEQUENCE [LARGE SCALE GENOMIC DNA]</scope>
    <source>
        <strain evidence="2 3">Zn</strain>
    </source>
</reference>
<dbReference type="InParanoid" id="A0A0C3H4G2"/>